<evidence type="ECO:0000256" key="1">
    <source>
        <dbReference type="SAM" id="Phobius"/>
    </source>
</evidence>
<dbReference type="Proteomes" id="UP001164965">
    <property type="component" value="Chromosome"/>
</dbReference>
<keyword evidence="1" id="KW-1133">Transmembrane helix</keyword>
<gene>
    <name evidence="2" type="ORF">RHODO2019_13380</name>
</gene>
<organism evidence="2 3">
    <name type="scientific">Rhodococcus antarcticus</name>
    <dbReference type="NCBI Taxonomy" id="2987751"/>
    <lineage>
        <taxon>Bacteria</taxon>
        <taxon>Bacillati</taxon>
        <taxon>Actinomycetota</taxon>
        <taxon>Actinomycetes</taxon>
        <taxon>Mycobacteriales</taxon>
        <taxon>Nocardiaceae</taxon>
        <taxon>Rhodococcus</taxon>
    </lineage>
</organism>
<reference evidence="2" key="1">
    <citation type="submission" date="2022-10" db="EMBL/GenBank/DDBJ databases">
        <title>Rhodococcus sp.75.</title>
        <authorList>
            <person name="Sun M."/>
        </authorList>
    </citation>
    <scope>NUCLEOTIDE SEQUENCE</scope>
    <source>
        <strain evidence="2">75</strain>
    </source>
</reference>
<feature type="transmembrane region" description="Helical" evidence="1">
    <location>
        <begin position="34"/>
        <end position="56"/>
    </location>
</feature>
<protein>
    <submittedName>
        <fullName evidence="2">Uncharacterized protein</fullName>
    </submittedName>
</protein>
<keyword evidence="1" id="KW-0472">Membrane</keyword>
<keyword evidence="3" id="KW-1185">Reference proteome</keyword>
<proteinExistence type="predicted"/>
<feature type="transmembrane region" description="Helical" evidence="1">
    <location>
        <begin position="12"/>
        <end position="28"/>
    </location>
</feature>
<accession>A0ABY6NYX1</accession>
<dbReference type="RefSeq" id="WP_265382250.1">
    <property type="nucleotide sequence ID" value="NZ_CP110615.1"/>
</dbReference>
<keyword evidence="1" id="KW-0812">Transmembrane</keyword>
<evidence type="ECO:0000313" key="3">
    <source>
        <dbReference type="Proteomes" id="UP001164965"/>
    </source>
</evidence>
<evidence type="ECO:0000313" key="2">
    <source>
        <dbReference type="EMBL" id="UZJ24143.1"/>
    </source>
</evidence>
<name>A0ABY6NYX1_9NOCA</name>
<sequence>MARGDHPMRTPFYGVLLIVAAMVGSTVATVDGPAWLRVVVYVVSVPAALVGFVMTFRDYSS</sequence>
<dbReference type="EMBL" id="CP110615">
    <property type="protein sequence ID" value="UZJ24143.1"/>
    <property type="molecule type" value="Genomic_DNA"/>
</dbReference>